<gene>
    <name evidence="5" type="ORF">B7Z70_12670</name>
</gene>
<dbReference type="AlphaFoldDB" id="A0A257SKY4"/>
<dbReference type="EMBL" id="NCBC01000632">
    <property type="protein sequence ID" value="OYV73903.1"/>
    <property type="molecule type" value="Genomic_DNA"/>
</dbReference>
<dbReference type="GO" id="GO:0016020">
    <property type="term" value="C:membrane"/>
    <property type="evidence" value="ECO:0007669"/>
    <property type="project" value="InterPro"/>
</dbReference>
<keyword evidence="2" id="KW-0813">Transport</keyword>
<comment type="caution">
    <text evidence="5">The sequence shown here is derived from an EMBL/GenBank/DDBJ whole genome shotgun (WGS) entry which is preliminary data.</text>
</comment>
<organism evidence="5 6">
    <name type="scientific">Acidithiobacillus ferrivorans</name>
    <dbReference type="NCBI Taxonomy" id="160808"/>
    <lineage>
        <taxon>Bacteria</taxon>
        <taxon>Pseudomonadati</taxon>
        <taxon>Pseudomonadota</taxon>
        <taxon>Acidithiobacillia</taxon>
        <taxon>Acidithiobacillales</taxon>
        <taxon>Acidithiobacillaceae</taxon>
        <taxon>Acidithiobacillus</taxon>
    </lineage>
</organism>
<dbReference type="Proteomes" id="UP000216779">
    <property type="component" value="Unassembled WGS sequence"/>
</dbReference>
<keyword evidence="3 4" id="KW-0732">Signal</keyword>
<evidence type="ECO:0000313" key="5">
    <source>
        <dbReference type="EMBL" id="OYV73903.1"/>
    </source>
</evidence>
<comment type="similarity">
    <text evidence="1">Belongs to the outer membrane porin (Opr) (TC 1.B.25) family.</text>
</comment>
<feature type="signal peptide" evidence="4">
    <location>
        <begin position="1"/>
        <end position="24"/>
    </location>
</feature>
<evidence type="ECO:0008006" key="7">
    <source>
        <dbReference type="Google" id="ProtNLM"/>
    </source>
</evidence>
<evidence type="ECO:0000256" key="3">
    <source>
        <dbReference type="ARBA" id="ARBA00022729"/>
    </source>
</evidence>
<feature type="chain" id="PRO_5012197881" description="Porin" evidence="4">
    <location>
        <begin position="25"/>
        <end position="438"/>
    </location>
</feature>
<dbReference type="Pfam" id="PF03573">
    <property type="entry name" value="OprD"/>
    <property type="match status" value="1"/>
</dbReference>
<evidence type="ECO:0000256" key="2">
    <source>
        <dbReference type="ARBA" id="ARBA00022448"/>
    </source>
</evidence>
<dbReference type="PANTHER" id="PTHR34596:SF2">
    <property type="entry name" value="CHITOPORIN"/>
    <property type="match status" value="1"/>
</dbReference>
<dbReference type="PANTHER" id="PTHR34596">
    <property type="entry name" value="CHITOPORIN"/>
    <property type="match status" value="1"/>
</dbReference>
<accession>A0A257SKY4</accession>
<proteinExistence type="inferred from homology"/>
<evidence type="ECO:0000313" key="6">
    <source>
        <dbReference type="Proteomes" id="UP000216779"/>
    </source>
</evidence>
<protein>
    <recommendedName>
        <fullName evidence="7">Porin</fullName>
    </recommendedName>
</protein>
<name>A0A257SKY4_9PROT</name>
<dbReference type="InterPro" id="IPR023614">
    <property type="entry name" value="Porin_dom_sf"/>
</dbReference>
<sequence length="438" mass="48812">MMIPSIRRVMAALVAIGAITNARADTLASFLRQGQFNGELRSYYFMRDYAAPTVPNADAYSLSGMFEYQTPTFLDGFNLDVSYYSANALDTHGDVPARVDTTLMGAANSINALGTAFLQYQRHGVWVRLGDQTLATPWANGSDSRAVPSTYEAAYAKFTPVEGLTFHVLRILRYRSRTSDGYFRDNNYFATGWRGDANYGGVADLPASAGGTTGTFALASEVRRRNLDLSLWYYDFTDFARMAYAEGEYRFATQDALRPYAKAQLVREWYGSNAFETNGIHLFDQPGTTSDNLTWGVVAGVKVRAFDLSAAYNRLQSRGSGAFGGGALVSPYTAGYATDPLFTTSMIRGLVELGPGSAWKLAGSLYAWGKRLQLIASFARYRSAYNGNDTETYFDAIYRPQSWWRGLSLRNRFEIANGRVNPGHQHFIYDRMQIDYRF</sequence>
<reference evidence="5 6" key="1">
    <citation type="submission" date="2017-03" db="EMBL/GenBank/DDBJ databases">
        <title>Lifting the veil on microbial sulfur biogeochemistry in mining wastewaters.</title>
        <authorList>
            <person name="Kantor R.S."/>
            <person name="Colenbrander Nelson T."/>
            <person name="Marshall S."/>
            <person name="Bennett D."/>
            <person name="Apte S."/>
            <person name="Camacho D."/>
            <person name="Thomas B.C."/>
            <person name="Warren L.A."/>
            <person name="Banfield J.F."/>
        </authorList>
    </citation>
    <scope>NUCLEOTIDE SEQUENCE [LARGE SCALE GENOMIC DNA]</scope>
    <source>
        <strain evidence="5">21-59-9</strain>
    </source>
</reference>
<dbReference type="GO" id="GO:0015288">
    <property type="term" value="F:porin activity"/>
    <property type="evidence" value="ECO:0007669"/>
    <property type="project" value="TreeGrafter"/>
</dbReference>
<dbReference type="Gene3D" id="2.40.160.10">
    <property type="entry name" value="Porin"/>
    <property type="match status" value="1"/>
</dbReference>
<dbReference type="InterPro" id="IPR005318">
    <property type="entry name" value="OM_porin_bac"/>
</dbReference>
<evidence type="ECO:0000256" key="1">
    <source>
        <dbReference type="ARBA" id="ARBA00009075"/>
    </source>
</evidence>
<evidence type="ECO:0000256" key="4">
    <source>
        <dbReference type="SAM" id="SignalP"/>
    </source>
</evidence>